<name>A0A6P9DX32_JUGRE</name>
<dbReference type="InterPro" id="IPR000620">
    <property type="entry name" value="EamA_dom"/>
</dbReference>
<protein>
    <recommendedName>
        <fullName evidence="6">WAT1-related protein</fullName>
    </recommendedName>
</protein>
<keyword evidence="4 6" id="KW-1133">Transmembrane helix</keyword>
<feature type="transmembrane region" description="Helical" evidence="6">
    <location>
        <begin position="294"/>
        <end position="314"/>
    </location>
</feature>
<evidence type="ECO:0000256" key="2">
    <source>
        <dbReference type="ARBA" id="ARBA00007635"/>
    </source>
</evidence>
<evidence type="ECO:0000256" key="1">
    <source>
        <dbReference type="ARBA" id="ARBA00004141"/>
    </source>
</evidence>
<reference evidence="9" key="1">
    <citation type="submission" date="2025-08" db="UniProtKB">
        <authorList>
            <consortium name="RefSeq"/>
        </authorList>
    </citation>
    <scope>IDENTIFICATION</scope>
    <source>
        <tissue evidence="9">Leaves</tissue>
    </source>
</reference>
<dbReference type="RefSeq" id="XP_035540220.1">
    <property type="nucleotide sequence ID" value="XM_035684327.1"/>
</dbReference>
<sequence>MGVMRAMLWEAVPFTVMVTMEACTIGLTIWASTAMNNGMSPLVFVFYSNSLASILLLPYSFIFHCTDRTEQPLFTFPLFLRFFFLGLTGITIAQNLAFLGLSYSSPILVCAMGLLTPSFFFMLSVLLRTTKLDWRSSSCQAKVIGTLISIMGAIMVDLYKGPVILKTSVSSTYDLDLQPKQQLISMIFSSTPEHWILGGILLAATSLSVSVWNIIQLGTVKQYPELQVMKAASFYSVLGTVQCGIVSLTLERNPSAWKLKLNSELLLIVLTAVFGGVVRSRVHIWCTQSKGPLYVPMFKPFGILFATIFGISFFTNNLHYGSVIGAIIIGIGCYAVMWGQITEDGVGEDQCAGSVDSLEEKTVPLLQEEMQV</sequence>
<dbReference type="OrthoDB" id="1733956at2759"/>
<accession>A0A6P9DX32</accession>
<keyword evidence="3 6" id="KW-0812">Transmembrane</keyword>
<organism evidence="8 9">
    <name type="scientific">Juglans regia</name>
    <name type="common">English walnut</name>
    <dbReference type="NCBI Taxonomy" id="51240"/>
    <lineage>
        <taxon>Eukaryota</taxon>
        <taxon>Viridiplantae</taxon>
        <taxon>Streptophyta</taxon>
        <taxon>Embryophyta</taxon>
        <taxon>Tracheophyta</taxon>
        <taxon>Spermatophyta</taxon>
        <taxon>Magnoliopsida</taxon>
        <taxon>eudicotyledons</taxon>
        <taxon>Gunneridae</taxon>
        <taxon>Pentapetalae</taxon>
        <taxon>rosids</taxon>
        <taxon>fabids</taxon>
        <taxon>Fagales</taxon>
        <taxon>Juglandaceae</taxon>
        <taxon>Juglans</taxon>
    </lineage>
</organism>
<evidence type="ECO:0000313" key="9">
    <source>
        <dbReference type="RefSeq" id="XP_035540220.1"/>
    </source>
</evidence>
<gene>
    <name evidence="9" type="primary">LOC108979402</name>
</gene>
<keyword evidence="8" id="KW-1185">Reference proteome</keyword>
<feature type="domain" description="EamA" evidence="7">
    <location>
        <begin position="23"/>
        <end position="156"/>
    </location>
</feature>
<dbReference type="InterPro" id="IPR030184">
    <property type="entry name" value="WAT1-related"/>
</dbReference>
<feature type="transmembrane region" description="Helical" evidence="6">
    <location>
        <begin position="320"/>
        <end position="338"/>
    </location>
</feature>
<evidence type="ECO:0000256" key="5">
    <source>
        <dbReference type="ARBA" id="ARBA00023136"/>
    </source>
</evidence>
<feature type="transmembrane region" description="Helical" evidence="6">
    <location>
        <begin position="44"/>
        <end position="66"/>
    </location>
</feature>
<feature type="transmembrane region" description="Helical" evidence="6">
    <location>
        <begin position="195"/>
        <end position="220"/>
    </location>
</feature>
<dbReference type="GeneID" id="108979402"/>
<keyword evidence="5 6" id="KW-0472">Membrane</keyword>
<feature type="transmembrane region" description="Helical" evidence="6">
    <location>
        <begin position="12"/>
        <end position="32"/>
    </location>
</feature>
<evidence type="ECO:0000256" key="3">
    <source>
        <dbReference type="ARBA" id="ARBA00022692"/>
    </source>
</evidence>
<comment type="subcellular location">
    <subcellularLocation>
        <location evidence="1 6">Membrane</location>
        <topology evidence="1 6">Multi-pass membrane protein</topology>
    </subcellularLocation>
</comment>
<evidence type="ECO:0000259" key="7">
    <source>
        <dbReference type="Pfam" id="PF00892"/>
    </source>
</evidence>
<dbReference type="GO" id="GO:0005886">
    <property type="term" value="C:plasma membrane"/>
    <property type="evidence" value="ECO:0000318"/>
    <property type="project" value="GO_Central"/>
</dbReference>
<evidence type="ECO:0000313" key="8">
    <source>
        <dbReference type="Proteomes" id="UP000235220"/>
    </source>
</evidence>
<comment type="similarity">
    <text evidence="2 6">Belongs to the drug/metabolite transporter (DMT) superfamily. Plant drug/metabolite exporter (P-DME) (TC 2.A.7.4) family.</text>
</comment>
<evidence type="ECO:0000256" key="6">
    <source>
        <dbReference type="RuleBase" id="RU363077"/>
    </source>
</evidence>
<proteinExistence type="inferred from homology"/>
<feature type="transmembrane region" description="Helical" evidence="6">
    <location>
        <begin position="78"/>
        <end position="100"/>
    </location>
</feature>
<feature type="transmembrane region" description="Helical" evidence="6">
    <location>
        <begin position="232"/>
        <end position="250"/>
    </location>
</feature>
<feature type="transmembrane region" description="Helical" evidence="6">
    <location>
        <begin position="106"/>
        <end position="127"/>
    </location>
</feature>
<dbReference type="Pfam" id="PF00892">
    <property type="entry name" value="EamA"/>
    <property type="match status" value="1"/>
</dbReference>
<dbReference type="Proteomes" id="UP000235220">
    <property type="component" value="Chromosome 13"/>
</dbReference>
<dbReference type="KEGG" id="jre:108979402"/>
<dbReference type="AlphaFoldDB" id="A0A6P9DX32"/>
<dbReference type="GO" id="GO:0022857">
    <property type="term" value="F:transmembrane transporter activity"/>
    <property type="evidence" value="ECO:0007669"/>
    <property type="project" value="InterPro"/>
</dbReference>
<dbReference type="PANTHER" id="PTHR31218">
    <property type="entry name" value="WAT1-RELATED PROTEIN"/>
    <property type="match status" value="1"/>
</dbReference>
<evidence type="ECO:0000256" key="4">
    <source>
        <dbReference type="ARBA" id="ARBA00022989"/>
    </source>
</evidence>
<feature type="transmembrane region" description="Helical" evidence="6">
    <location>
        <begin position="265"/>
        <end position="282"/>
    </location>
</feature>
<dbReference type="InParanoid" id="A0A6P9DX32"/>